<dbReference type="PRINTS" id="PR00455">
    <property type="entry name" value="HTHTETR"/>
</dbReference>
<evidence type="ECO:0000256" key="2">
    <source>
        <dbReference type="ARBA" id="ARBA00023125"/>
    </source>
</evidence>
<dbReference type="PANTHER" id="PTHR30055:SF234">
    <property type="entry name" value="HTH-TYPE TRANSCRIPTIONAL REGULATOR BETI"/>
    <property type="match status" value="1"/>
</dbReference>
<dbReference type="InterPro" id="IPR050109">
    <property type="entry name" value="HTH-type_TetR-like_transc_reg"/>
</dbReference>
<dbReference type="SUPFAM" id="SSF48498">
    <property type="entry name" value="Tetracyclin repressor-like, C-terminal domain"/>
    <property type="match status" value="1"/>
</dbReference>
<evidence type="ECO:0000256" key="3">
    <source>
        <dbReference type="ARBA" id="ARBA00023163"/>
    </source>
</evidence>
<sequence>MAEPALPRPRQPRLPIEVRRQQVLDAALELIVEEGFGAVTMESVARRADLAKTVVYNAYRNRDALLGALLERESTRALEMFADAVPADADAADPLDAPLRWVEAVTRAITANPTPWRLILVPPDETPRELRDAVDAGRALVLQHVRGLLAQVVQERPALGRIDADLLPRVLLAACEEGARLLIARPDEYDGERVVRFARDLLTTLVD</sequence>
<dbReference type="SUPFAM" id="SSF46689">
    <property type="entry name" value="Homeodomain-like"/>
    <property type="match status" value="1"/>
</dbReference>
<protein>
    <submittedName>
        <fullName evidence="6">Helix-turn-helix domain-containing protein</fullName>
    </submittedName>
</protein>
<accession>A0ABU4VG64</accession>
<feature type="DNA-binding region" description="H-T-H motif" evidence="4">
    <location>
        <begin position="40"/>
        <end position="59"/>
    </location>
</feature>
<evidence type="ECO:0000256" key="1">
    <source>
        <dbReference type="ARBA" id="ARBA00023015"/>
    </source>
</evidence>
<evidence type="ECO:0000256" key="4">
    <source>
        <dbReference type="PROSITE-ProRule" id="PRU00335"/>
    </source>
</evidence>
<dbReference type="RefSeq" id="WP_319953086.1">
    <property type="nucleotide sequence ID" value="NZ_JAXAVX010000001.1"/>
</dbReference>
<keyword evidence="2 4" id="KW-0238">DNA-binding</keyword>
<dbReference type="InterPro" id="IPR001647">
    <property type="entry name" value="HTH_TetR"/>
</dbReference>
<evidence type="ECO:0000313" key="6">
    <source>
        <dbReference type="EMBL" id="MDX8150139.1"/>
    </source>
</evidence>
<dbReference type="PANTHER" id="PTHR30055">
    <property type="entry name" value="HTH-TYPE TRANSCRIPTIONAL REGULATOR RUTR"/>
    <property type="match status" value="1"/>
</dbReference>
<evidence type="ECO:0000313" key="7">
    <source>
        <dbReference type="Proteomes" id="UP001277761"/>
    </source>
</evidence>
<dbReference type="InterPro" id="IPR036271">
    <property type="entry name" value="Tet_transcr_reg_TetR-rel_C_sf"/>
</dbReference>
<keyword evidence="1" id="KW-0805">Transcription regulation</keyword>
<dbReference type="Gene3D" id="1.10.357.10">
    <property type="entry name" value="Tetracycline Repressor, domain 2"/>
    <property type="match status" value="1"/>
</dbReference>
<reference evidence="6 7" key="1">
    <citation type="submission" date="2023-11" db="EMBL/GenBank/DDBJ databases">
        <authorList>
            <person name="Xu M."/>
            <person name="Jiang T."/>
        </authorList>
    </citation>
    <scope>NUCLEOTIDE SEQUENCE [LARGE SCALE GENOMIC DNA]</scope>
    <source>
        <strain evidence="6 7">SD</strain>
    </source>
</reference>
<dbReference type="Proteomes" id="UP001277761">
    <property type="component" value="Unassembled WGS sequence"/>
</dbReference>
<keyword evidence="7" id="KW-1185">Reference proteome</keyword>
<evidence type="ECO:0000259" key="5">
    <source>
        <dbReference type="PROSITE" id="PS50977"/>
    </source>
</evidence>
<proteinExistence type="predicted"/>
<organism evidence="6 7">
    <name type="scientific">Patulibacter brassicae</name>
    <dbReference type="NCBI Taxonomy" id="1705717"/>
    <lineage>
        <taxon>Bacteria</taxon>
        <taxon>Bacillati</taxon>
        <taxon>Actinomycetota</taxon>
        <taxon>Thermoleophilia</taxon>
        <taxon>Solirubrobacterales</taxon>
        <taxon>Patulibacteraceae</taxon>
        <taxon>Patulibacter</taxon>
    </lineage>
</organism>
<keyword evidence="3" id="KW-0804">Transcription</keyword>
<comment type="caution">
    <text evidence="6">The sequence shown here is derived from an EMBL/GenBank/DDBJ whole genome shotgun (WGS) entry which is preliminary data.</text>
</comment>
<dbReference type="InterPro" id="IPR009057">
    <property type="entry name" value="Homeodomain-like_sf"/>
</dbReference>
<gene>
    <name evidence="6" type="ORF">SK069_00910</name>
</gene>
<feature type="domain" description="HTH tetR-type" evidence="5">
    <location>
        <begin position="17"/>
        <end position="77"/>
    </location>
</feature>
<dbReference type="Pfam" id="PF00440">
    <property type="entry name" value="TetR_N"/>
    <property type="match status" value="1"/>
</dbReference>
<dbReference type="PROSITE" id="PS50977">
    <property type="entry name" value="HTH_TETR_2"/>
    <property type="match status" value="1"/>
</dbReference>
<name>A0ABU4VG64_9ACTN</name>
<dbReference type="EMBL" id="JAXAVX010000001">
    <property type="protein sequence ID" value="MDX8150139.1"/>
    <property type="molecule type" value="Genomic_DNA"/>
</dbReference>